<dbReference type="Pfam" id="PF14595">
    <property type="entry name" value="Thioredoxin_9"/>
    <property type="match status" value="1"/>
</dbReference>
<dbReference type="InterPro" id="IPR036249">
    <property type="entry name" value="Thioredoxin-like_sf"/>
</dbReference>
<sequence length="190" mass="21885">MPSAFDISDKTGHGLAVDDFVERMRPTYREKMEPWQAAFSWKHHPEDKLLALQSRDDLHCAVLASDWCGDVHRNFPVIVEVMRKAGVPVEVFIQEEHPEFIDQFRTLGGTSVPKVVVSDEHGKVYFSWGPRPAFIQEPMKHFKSLGLTENDETYADERSAAYESIFSRYGDDADYQRLVVYELTNLLEQC</sequence>
<evidence type="ECO:0000313" key="2">
    <source>
        <dbReference type="Proteomes" id="UP000199488"/>
    </source>
</evidence>
<gene>
    <name evidence="1" type="ORF">SAMN05421781_1712</name>
</gene>
<protein>
    <submittedName>
        <fullName evidence="1">Thioredoxin</fullName>
    </submittedName>
</protein>
<proteinExistence type="predicted"/>
<dbReference type="STRING" id="1122204.SAMN05421781_1712"/>
<dbReference type="Gene3D" id="3.40.30.10">
    <property type="entry name" value="Glutaredoxin"/>
    <property type="match status" value="1"/>
</dbReference>
<dbReference type="AlphaFoldDB" id="A0A1H2UGK9"/>
<evidence type="ECO:0000313" key="1">
    <source>
        <dbReference type="EMBL" id="SDW55225.1"/>
    </source>
</evidence>
<dbReference type="OrthoDB" id="6120799at2"/>
<dbReference type="EMBL" id="FNNC01000003">
    <property type="protein sequence ID" value="SDW55225.1"/>
    <property type="molecule type" value="Genomic_DNA"/>
</dbReference>
<dbReference type="SUPFAM" id="SSF52833">
    <property type="entry name" value="Thioredoxin-like"/>
    <property type="match status" value="1"/>
</dbReference>
<keyword evidence="2" id="KW-1185">Reference proteome</keyword>
<dbReference type="Proteomes" id="UP000199488">
    <property type="component" value="Unassembled WGS sequence"/>
</dbReference>
<reference evidence="1 2" key="1">
    <citation type="submission" date="2016-10" db="EMBL/GenBank/DDBJ databases">
        <authorList>
            <person name="de Groot N.N."/>
        </authorList>
    </citation>
    <scope>NUCLEOTIDE SEQUENCE [LARGE SCALE GENOMIC DNA]</scope>
    <source>
        <strain evidence="1 2">DSM 23126</strain>
    </source>
</reference>
<accession>A0A1H2UGK9</accession>
<organism evidence="1 2">
    <name type="scientific">Marinococcus luteus</name>
    <dbReference type="NCBI Taxonomy" id="1122204"/>
    <lineage>
        <taxon>Bacteria</taxon>
        <taxon>Bacillati</taxon>
        <taxon>Bacillota</taxon>
        <taxon>Bacilli</taxon>
        <taxon>Bacillales</taxon>
        <taxon>Bacillaceae</taxon>
        <taxon>Marinococcus</taxon>
    </lineage>
</organism>
<name>A0A1H2UGK9_9BACI</name>
<dbReference type="RefSeq" id="WP_091613757.1">
    <property type="nucleotide sequence ID" value="NZ_FNNC01000003.1"/>
</dbReference>